<proteinExistence type="predicted"/>
<sequence length="69" mass="7419">MAPRHMPTGFRSCSCYVGGCLSQARILAYEKQLLGHPRGGGGKPHAVQASLLSLRRLETLDVVQSLLNA</sequence>
<dbReference type="AlphaFoldDB" id="A0A0C2Z246"/>
<dbReference type="HOGENOM" id="CLU_2776203_0_0_1"/>
<keyword evidence="2" id="KW-1185">Reference proteome</keyword>
<evidence type="ECO:0000313" key="1">
    <source>
        <dbReference type="EMBL" id="KIM47287.1"/>
    </source>
</evidence>
<accession>A0A0C2Z246</accession>
<gene>
    <name evidence="1" type="ORF">M413DRAFT_440740</name>
</gene>
<protein>
    <submittedName>
        <fullName evidence="1">Uncharacterized protein</fullName>
    </submittedName>
</protein>
<evidence type="ECO:0000313" key="2">
    <source>
        <dbReference type="Proteomes" id="UP000053424"/>
    </source>
</evidence>
<reference evidence="1 2" key="1">
    <citation type="submission" date="2014-04" db="EMBL/GenBank/DDBJ databases">
        <authorList>
            <consortium name="DOE Joint Genome Institute"/>
            <person name="Kuo A."/>
            <person name="Gay G."/>
            <person name="Dore J."/>
            <person name="Kohler A."/>
            <person name="Nagy L.G."/>
            <person name="Floudas D."/>
            <person name="Copeland A."/>
            <person name="Barry K.W."/>
            <person name="Cichocki N."/>
            <person name="Veneault-Fourrey C."/>
            <person name="LaButti K."/>
            <person name="Lindquist E.A."/>
            <person name="Lipzen A."/>
            <person name="Lundell T."/>
            <person name="Morin E."/>
            <person name="Murat C."/>
            <person name="Sun H."/>
            <person name="Tunlid A."/>
            <person name="Henrissat B."/>
            <person name="Grigoriev I.V."/>
            <person name="Hibbett D.S."/>
            <person name="Martin F."/>
            <person name="Nordberg H.P."/>
            <person name="Cantor M.N."/>
            <person name="Hua S.X."/>
        </authorList>
    </citation>
    <scope>NUCLEOTIDE SEQUENCE [LARGE SCALE GENOMIC DNA]</scope>
    <source>
        <strain evidence="2">h7</strain>
    </source>
</reference>
<reference evidence="2" key="2">
    <citation type="submission" date="2015-01" db="EMBL/GenBank/DDBJ databases">
        <title>Evolutionary Origins and Diversification of the Mycorrhizal Mutualists.</title>
        <authorList>
            <consortium name="DOE Joint Genome Institute"/>
            <consortium name="Mycorrhizal Genomics Consortium"/>
            <person name="Kohler A."/>
            <person name="Kuo A."/>
            <person name="Nagy L.G."/>
            <person name="Floudas D."/>
            <person name="Copeland A."/>
            <person name="Barry K.W."/>
            <person name="Cichocki N."/>
            <person name="Veneault-Fourrey C."/>
            <person name="LaButti K."/>
            <person name="Lindquist E.A."/>
            <person name="Lipzen A."/>
            <person name="Lundell T."/>
            <person name="Morin E."/>
            <person name="Murat C."/>
            <person name="Riley R."/>
            <person name="Ohm R."/>
            <person name="Sun H."/>
            <person name="Tunlid A."/>
            <person name="Henrissat B."/>
            <person name="Grigoriev I.V."/>
            <person name="Hibbett D.S."/>
            <person name="Martin F."/>
        </authorList>
    </citation>
    <scope>NUCLEOTIDE SEQUENCE [LARGE SCALE GENOMIC DNA]</scope>
    <source>
        <strain evidence="2">h7</strain>
    </source>
</reference>
<organism evidence="1 2">
    <name type="scientific">Hebeloma cylindrosporum</name>
    <dbReference type="NCBI Taxonomy" id="76867"/>
    <lineage>
        <taxon>Eukaryota</taxon>
        <taxon>Fungi</taxon>
        <taxon>Dikarya</taxon>
        <taxon>Basidiomycota</taxon>
        <taxon>Agaricomycotina</taxon>
        <taxon>Agaricomycetes</taxon>
        <taxon>Agaricomycetidae</taxon>
        <taxon>Agaricales</taxon>
        <taxon>Agaricineae</taxon>
        <taxon>Hymenogastraceae</taxon>
        <taxon>Hebeloma</taxon>
    </lineage>
</organism>
<name>A0A0C2Z246_HEBCY</name>
<dbReference type="Proteomes" id="UP000053424">
    <property type="component" value="Unassembled WGS sequence"/>
</dbReference>
<dbReference type="EMBL" id="KN831770">
    <property type="protein sequence ID" value="KIM47287.1"/>
    <property type="molecule type" value="Genomic_DNA"/>
</dbReference>